<feature type="compositionally biased region" description="Low complexity" evidence="1">
    <location>
        <begin position="38"/>
        <end position="47"/>
    </location>
</feature>
<organism evidence="2 3">
    <name type="scientific">Cyclocybe aegerita</name>
    <name type="common">Black poplar mushroom</name>
    <name type="synonym">Agrocybe aegerita</name>
    <dbReference type="NCBI Taxonomy" id="1973307"/>
    <lineage>
        <taxon>Eukaryota</taxon>
        <taxon>Fungi</taxon>
        <taxon>Dikarya</taxon>
        <taxon>Basidiomycota</taxon>
        <taxon>Agaricomycotina</taxon>
        <taxon>Agaricomycetes</taxon>
        <taxon>Agaricomycetidae</taxon>
        <taxon>Agaricales</taxon>
        <taxon>Agaricineae</taxon>
        <taxon>Bolbitiaceae</taxon>
        <taxon>Cyclocybe</taxon>
    </lineage>
</organism>
<sequence length="131" mass="14748">MDFLNRYKYNCGHATKINLHLFGNNAKDMAPASTESKTPNTNEPSSPTTIDPLLLAAQPPSVFIFNAGRTPARQINDGPWQDETLLQSFINGLQSIQERGYRIQGAMYSPEGVKIFINTDDQNWDDEVFIR</sequence>
<evidence type="ECO:0000256" key="1">
    <source>
        <dbReference type="SAM" id="MobiDB-lite"/>
    </source>
</evidence>
<name>A0A8S0W545_CYCAE</name>
<accession>A0A8S0W545</accession>
<evidence type="ECO:0000313" key="3">
    <source>
        <dbReference type="Proteomes" id="UP000467700"/>
    </source>
</evidence>
<evidence type="ECO:0000313" key="2">
    <source>
        <dbReference type="EMBL" id="CAA7270955.1"/>
    </source>
</evidence>
<keyword evidence="3" id="KW-1185">Reference proteome</keyword>
<comment type="caution">
    <text evidence="2">The sequence shown here is derived from an EMBL/GenBank/DDBJ whole genome shotgun (WGS) entry which is preliminary data.</text>
</comment>
<dbReference type="Proteomes" id="UP000467700">
    <property type="component" value="Unassembled WGS sequence"/>
</dbReference>
<dbReference type="AlphaFoldDB" id="A0A8S0W545"/>
<proteinExistence type="predicted"/>
<feature type="region of interest" description="Disordered" evidence="1">
    <location>
        <begin position="28"/>
        <end position="47"/>
    </location>
</feature>
<reference evidence="2 3" key="1">
    <citation type="submission" date="2020-01" db="EMBL/GenBank/DDBJ databases">
        <authorList>
            <person name="Gupta K D."/>
        </authorList>
    </citation>
    <scope>NUCLEOTIDE SEQUENCE [LARGE SCALE GENOMIC DNA]</scope>
</reference>
<dbReference type="OrthoDB" id="3021093at2759"/>
<dbReference type="EMBL" id="CACVBS010000101">
    <property type="protein sequence ID" value="CAA7270955.1"/>
    <property type="molecule type" value="Genomic_DNA"/>
</dbReference>
<protein>
    <submittedName>
        <fullName evidence="2">Uncharacterized protein</fullName>
    </submittedName>
</protein>
<gene>
    <name evidence="2" type="ORF">AAE3_LOCUS13166</name>
</gene>